<proteinExistence type="predicted"/>
<protein>
    <recommendedName>
        <fullName evidence="5">MYND-type domain-containing protein</fullName>
    </recommendedName>
</protein>
<keyword evidence="1" id="KW-0479">Metal-binding</keyword>
<dbReference type="InterPro" id="IPR002893">
    <property type="entry name" value="Znf_MYND"/>
</dbReference>
<feature type="domain" description="MYND-type" evidence="5">
    <location>
        <begin position="111"/>
        <end position="136"/>
    </location>
</feature>
<reference evidence="6 7" key="1">
    <citation type="submission" date="2023-09" db="EMBL/GenBank/DDBJ databases">
        <title>Complete-Gapless Cercospora beticola genome.</title>
        <authorList>
            <person name="Wyatt N.A."/>
            <person name="Spanner R.E."/>
            <person name="Bolton M.D."/>
        </authorList>
    </citation>
    <scope>NUCLEOTIDE SEQUENCE [LARGE SCALE GENOMIC DNA]</scope>
    <source>
        <strain evidence="6">Cb09-40</strain>
    </source>
</reference>
<organism evidence="6 7">
    <name type="scientific">Cercospora beticola</name>
    <name type="common">Sugarbeet leaf spot fungus</name>
    <dbReference type="NCBI Taxonomy" id="122368"/>
    <lineage>
        <taxon>Eukaryota</taxon>
        <taxon>Fungi</taxon>
        <taxon>Dikarya</taxon>
        <taxon>Ascomycota</taxon>
        <taxon>Pezizomycotina</taxon>
        <taxon>Dothideomycetes</taxon>
        <taxon>Dothideomycetidae</taxon>
        <taxon>Mycosphaerellales</taxon>
        <taxon>Mycosphaerellaceae</taxon>
        <taxon>Cercospora</taxon>
    </lineage>
</organism>
<evidence type="ECO:0000313" key="6">
    <source>
        <dbReference type="EMBL" id="WPB08475.1"/>
    </source>
</evidence>
<dbReference type="RefSeq" id="XP_065459726.1">
    <property type="nucleotide sequence ID" value="XM_065603654.1"/>
</dbReference>
<dbReference type="Proteomes" id="UP001302367">
    <property type="component" value="Chromosome 10"/>
</dbReference>
<accession>A0ABZ0PAA8</accession>
<dbReference type="EMBL" id="CP134193">
    <property type="protein sequence ID" value="WPB08475.1"/>
    <property type="molecule type" value="Genomic_DNA"/>
</dbReference>
<name>A0ABZ0PAA8_CERBT</name>
<evidence type="ECO:0000256" key="2">
    <source>
        <dbReference type="ARBA" id="ARBA00022771"/>
    </source>
</evidence>
<keyword evidence="7" id="KW-1185">Reference proteome</keyword>
<keyword evidence="2 4" id="KW-0863">Zinc-finger</keyword>
<dbReference type="GeneID" id="90644929"/>
<evidence type="ECO:0000313" key="7">
    <source>
        <dbReference type="Proteomes" id="UP001302367"/>
    </source>
</evidence>
<sequence>MDCGTSLPDPRFGLPLEVFGREIMLARTEYMHLENSYAHDFLTYIRVELEDVRRLVIASVIAAAKALASVNVTLKAFAMYFKQLRARKIVDLGVRGKDHAMDAPNIGPHSCSKCKWALYCSKECQKKDWPAHKVICKPKEQFAQLLNKTVGKDMSDKLPESMSFGMWMEDTYLEGAD</sequence>
<evidence type="ECO:0000256" key="1">
    <source>
        <dbReference type="ARBA" id="ARBA00022723"/>
    </source>
</evidence>
<evidence type="ECO:0000256" key="4">
    <source>
        <dbReference type="PROSITE-ProRule" id="PRU00134"/>
    </source>
</evidence>
<keyword evidence="3" id="KW-0862">Zinc</keyword>
<evidence type="ECO:0000259" key="5">
    <source>
        <dbReference type="PROSITE" id="PS50865"/>
    </source>
</evidence>
<dbReference type="Pfam" id="PF01753">
    <property type="entry name" value="zf-MYND"/>
    <property type="match status" value="1"/>
</dbReference>
<dbReference type="Gene3D" id="6.10.140.2220">
    <property type="match status" value="1"/>
</dbReference>
<gene>
    <name evidence="6" type="ORF">RHO25_013141</name>
</gene>
<dbReference type="PROSITE" id="PS50865">
    <property type="entry name" value="ZF_MYND_2"/>
    <property type="match status" value="1"/>
</dbReference>
<dbReference type="SUPFAM" id="SSF144232">
    <property type="entry name" value="HIT/MYND zinc finger-like"/>
    <property type="match status" value="1"/>
</dbReference>
<evidence type="ECO:0000256" key="3">
    <source>
        <dbReference type="ARBA" id="ARBA00022833"/>
    </source>
</evidence>